<organism evidence="2 3">
    <name type="scientific">Portunus trituberculatus</name>
    <name type="common">Swimming crab</name>
    <name type="synonym">Neptunus trituberculatus</name>
    <dbReference type="NCBI Taxonomy" id="210409"/>
    <lineage>
        <taxon>Eukaryota</taxon>
        <taxon>Metazoa</taxon>
        <taxon>Ecdysozoa</taxon>
        <taxon>Arthropoda</taxon>
        <taxon>Crustacea</taxon>
        <taxon>Multicrustacea</taxon>
        <taxon>Malacostraca</taxon>
        <taxon>Eumalacostraca</taxon>
        <taxon>Eucarida</taxon>
        <taxon>Decapoda</taxon>
        <taxon>Pleocyemata</taxon>
        <taxon>Brachyura</taxon>
        <taxon>Eubrachyura</taxon>
        <taxon>Portunoidea</taxon>
        <taxon>Portunidae</taxon>
        <taxon>Portuninae</taxon>
        <taxon>Portunus</taxon>
    </lineage>
</organism>
<evidence type="ECO:0000256" key="1">
    <source>
        <dbReference type="SAM" id="MobiDB-lite"/>
    </source>
</evidence>
<dbReference type="Proteomes" id="UP000324222">
    <property type="component" value="Unassembled WGS sequence"/>
</dbReference>
<protein>
    <submittedName>
        <fullName evidence="2">Uncharacterized protein</fullName>
    </submittedName>
</protein>
<name>A0A5B7FH39_PORTR</name>
<gene>
    <name evidence="2" type="ORF">E2C01_038265</name>
</gene>
<keyword evidence="3" id="KW-1185">Reference proteome</keyword>
<dbReference type="EMBL" id="VSRR010006353">
    <property type="protein sequence ID" value="MPC44589.1"/>
    <property type="molecule type" value="Genomic_DNA"/>
</dbReference>
<evidence type="ECO:0000313" key="2">
    <source>
        <dbReference type="EMBL" id="MPC44589.1"/>
    </source>
</evidence>
<sequence length="33" mass="3912">MENIIARHEIIQGRQGHRRRRGMQLARSVEQLA</sequence>
<proteinExistence type="predicted"/>
<evidence type="ECO:0000313" key="3">
    <source>
        <dbReference type="Proteomes" id="UP000324222"/>
    </source>
</evidence>
<accession>A0A5B7FH39</accession>
<dbReference type="AlphaFoldDB" id="A0A5B7FH39"/>
<reference evidence="2 3" key="1">
    <citation type="submission" date="2019-05" db="EMBL/GenBank/DDBJ databases">
        <title>Another draft genome of Portunus trituberculatus and its Hox gene families provides insights of decapod evolution.</title>
        <authorList>
            <person name="Jeong J.-H."/>
            <person name="Song I."/>
            <person name="Kim S."/>
            <person name="Choi T."/>
            <person name="Kim D."/>
            <person name="Ryu S."/>
            <person name="Kim W."/>
        </authorList>
    </citation>
    <scope>NUCLEOTIDE SEQUENCE [LARGE SCALE GENOMIC DNA]</scope>
    <source>
        <tissue evidence="2">Muscle</tissue>
    </source>
</reference>
<comment type="caution">
    <text evidence="2">The sequence shown here is derived from an EMBL/GenBank/DDBJ whole genome shotgun (WGS) entry which is preliminary data.</text>
</comment>
<feature type="region of interest" description="Disordered" evidence="1">
    <location>
        <begin position="13"/>
        <end position="33"/>
    </location>
</feature>